<keyword evidence="8" id="KW-1185">Reference proteome</keyword>
<reference evidence="9" key="2">
    <citation type="submission" date="2025-08" db="UniProtKB">
        <authorList>
            <consortium name="RefSeq"/>
        </authorList>
    </citation>
    <scope>IDENTIFICATION</scope>
    <source>
        <tissue evidence="9">Leaf</tissue>
    </source>
</reference>
<name>A0A6P5GJB2_ANACO</name>
<dbReference type="Proteomes" id="UP000515123">
    <property type="component" value="Linkage group 18"/>
</dbReference>
<keyword evidence="5" id="KW-0325">Glycoprotein</keyword>
<evidence type="ECO:0000313" key="8">
    <source>
        <dbReference type="Proteomes" id="UP000515123"/>
    </source>
</evidence>
<dbReference type="InterPro" id="IPR034161">
    <property type="entry name" value="Pepsin-like_plant"/>
</dbReference>
<evidence type="ECO:0000256" key="4">
    <source>
        <dbReference type="ARBA" id="ARBA00022801"/>
    </source>
</evidence>
<evidence type="ECO:0000256" key="6">
    <source>
        <dbReference type="SAM" id="SignalP"/>
    </source>
</evidence>
<protein>
    <submittedName>
        <fullName evidence="9">Aspartic proteinase CDR1-like</fullName>
    </submittedName>
</protein>
<gene>
    <name evidence="9" type="primary">LOC109723779</name>
</gene>
<proteinExistence type="inferred from homology"/>
<keyword evidence="4" id="KW-0378">Hydrolase</keyword>
<dbReference type="InterPro" id="IPR032799">
    <property type="entry name" value="TAXi_C"/>
</dbReference>
<accession>A0A6P5GJB2</accession>
<dbReference type="Gene3D" id="2.40.70.10">
    <property type="entry name" value="Acid Proteases"/>
    <property type="match status" value="2"/>
</dbReference>
<dbReference type="OrthoDB" id="595454at2759"/>
<dbReference type="CDD" id="cd05476">
    <property type="entry name" value="pepsin_A_like_plant"/>
    <property type="match status" value="1"/>
</dbReference>
<reference evidence="8" key="1">
    <citation type="journal article" date="2015" name="Nat. Genet.">
        <title>The pineapple genome and the evolution of CAM photosynthesis.</title>
        <authorList>
            <person name="Ming R."/>
            <person name="VanBuren R."/>
            <person name="Wai C.M."/>
            <person name="Tang H."/>
            <person name="Schatz M.C."/>
            <person name="Bowers J.E."/>
            <person name="Lyons E."/>
            <person name="Wang M.L."/>
            <person name="Chen J."/>
            <person name="Biggers E."/>
            <person name="Zhang J."/>
            <person name="Huang L."/>
            <person name="Zhang L."/>
            <person name="Miao W."/>
            <person name="Zhang J."/>
            <person name="Ye Z."/>
            <person name="Miao C."/>
            <person name="Lin Z."/>
            <person name="Wang H."/>
            <person name="Zhou H."/>
            <person name="Yim W.C."/>
            <person name="Priest H.D."/>
            <person name="Zheng C."/>
            <person name="Woodhouse M."/>
            <person name="Edger P.P."/>
            <person name="Guyot R."/>
            <person name="Guo H.B."/>
            <person name="Guo H."/>
            <person name="Zheng G."/>
            <person name="Singh R."/>
            <person name="Sharma A."/>
            <person name="Min X."/>
            <person name="Zheng Y."/>
            <person name="Lee H."/>
            <person name="Gurtowski J."/>
            <person name="Sedlazeck F.J."/>
            <person name="Harkess A."/>
            <person name="McKain M.R."/>
            <person name="Liao Z."/>
            <person name="Fang J."/>
            <person name="Liu J."/>
            <person name="Zhang X."/>
            <person name="Zhang Q."/>
            <person name="Hu W."/>
            <person name="Qin Y."/>
            <person name="Wang K."/>
            <person name="Chen L.Y."/>
            <person name="Shirley N."/>
            <person name="Lin Y.R."/>
            <person name="Liu L.Y."/>
            <person name="Hernandez A.G."/>
            <person name="Wright C.L."/>
            <person name="Bulone V."/>
            <person name="Tuskan G.A."/>
            <person name="Heath K."/>
            <person name="Zee F."/>
            <person name="Moore P.H."/>
            <person name="Sunkar R."/>
            <person name="Leebens-Mack J.H."/>
            <person name="Mockler T."/>
            <person name="Bennetzen J.L."/>
            <person name="Freeling M."/>
            <person name="Sankoff D."/>
            <person name="Paterson A.H."/>
            <person name="Zhu X."/>
            <person name="Yang X."/>
            <person name="Smith J.A."/>
            <person name="Cushman J.C."/>
            <person name="Paull R.E."/>
            <person name="Yu Q."/>
        </authorList>
    </citation>
    <scope>NUCLEOTIDE SEQUENCE [LARGE SCALE GENOMIC DNA]</scope>
    <source>
        <strain evidence="8">cv. F153</strain>
    </source>
</reference>
<dbReference type="GO" id="GO:0006508">
    <property type="term" value="P:proteolysis"/>
    <property type="evidence" value="ECO:0007669"/>
    <property type="project" value="UniProtKB-KW"/>
</dbReference>
<dbReference type="GeneID" id="109723779"/>
<dbReference type="Pfam" id="PF14541">
    <property type="entry name" value="TAXi_C"/>
    <property type="match status" value="1"/>
</dbReference>
<dbReference type="Gramene" id="Aco001917.1.mrna1">
    <property type="protein sequence ID" value="Aco001917.1.mrna1.cds1"/>
    <property type="gene ID" value="Aco001917.1.path1"/>
</dbReference>
<organism evidence="8 9">
    <name type="scientific">Ananas comosus</name>
    <name type="common">Pineapple</name>
    <name type="synonym">Ananas ananas</name>
    <dbReference type="NCBI Taxonomy" id="4615"/>
    <lineage>
        <taxon>Eukaryota</taxon>
        <taxon>Viridiplantae</taxon>
        <taxon>Streptophyta</taxon>
        <taxon>Embryophyta</taxon>
        <taxon>Tracheophyta</taxon>
        <taxon>Spermatophyta</taxon>
        <taxon>Magnoliopsida</taxon>
        <taxon>Liliopsida</taxon>
        <taxon>Poales</taxon>
        <taxon>Bromeliaceae</taxon>
        <taxon>Bromelioideae</taxon>
        <taxon>Ananas</taxon>
    </lineage>
</organism>
<dbReference type="SUPFAM" id="SSF50630">
    <property type="entry name" value="Acid proteases"/>
    <property type="match status" value="1"/>
</dbReference>
<dbReference type="Pfam" id="PF14543">
    <property type="entry name" value="TAXi_N"/>
    <property type="match status" value="1"/>
</dbReference>
<dbReference type="RefSeq" id="XP_020107852.1">
    <property type="nucleotide sequence ID" value="XM_020252263.1"/>
</dbReference>
<dbReference type="InterPro" id="IPR051708">
    <property type="entry name" value="Plant_Aspart_Prot_A1"/>
</dbReference>
<keyword evidence="6" id="KW-0732">Signal</keyword>
<dbReference type="AlphaFoldDB" id="A0A6P5GJB2"/>
<dbReference type="InterPro" id="IPR032861">
    <property type="entry name" value="TAXi_N"/>
</dbReference>
<dbReference type="InterPro" id="IPR021109">
    <property type="entry name" value="Peptidase_aspartic_dom_sf"/>
</dbReference>
<feature type="chain" id="PRO_5028297323" evidence="6">
    <location>
        <begin position="20"/>
        <end position="449"/>
    </location>
</feature>
<dbReference type="InterPro" id="IPR033121">
    <property type="entry name" value="PEPTIDASE_A1"/>
</dbReference>
<evidence type="ECO:0000313" key="9">
    <source>
        <dbReference type="RefSeq" id="XP_020107852.1"/>
    </source>
</evidence>
<evidence type="ECO:0000256" key="5">
    <source>
        <dbReference type="ARBA" id="ARBA00023180"/>
    </source>
</evidence>
<comment type="similarity">
    <text evidence="1">Belongs to the peptidase A1 family.</text>
</comment>
<dbReference type="GO" id="GO:0004190">
    <property type="term" value="F:aspartic-type endopeptidase activity"/>
    <property type="evidence" value="ECO:0007669"/>
    <property type="project" value="UniProtKB-KW"/>
</dbReference>
<sequence length="449" mass="50937">MSPLNLLIYFSLLLHSSYAQLITGEKGFSLELIHVDSKRSPFYDAKLTDFQRIVRSIDRSKSYVLWLESTMIDKANLTTVIRPPLHAKPAATFMVAVGIGSGNGSHNYYLHMDTGSGLTWTQCLPCHRGFPQSAPMFDPRSSPTYRVVGCDDPVCRPPRYKCVDNRCEYNMRYYDNTFINGTLSRETFSFQDARASHRVPVRDLVFGCTHSSKMNYRGSPAGIFSMSRNPTSTVKQLATLTNGLFSYCFFPPETPHTSFLRFGHDIKTPRGGFQSTRILEYPDDEGYYLDVEDISLNGRRLRFPRGTFARQSVGNGGFQVDSGAAATHLTTHAFDRVEDTMKDYFRLRLNLRPVNDSGLPFRLCYKMVRGIEHELPTMTLHFGDGASYHIRQSGLFVNFTREHRFCLAVMPGGRVSVLGAKQQFNTWMRFDTAHNLLAFAPHDCLRDIA</sequence>
<keyword evidence="2" id="KW-0645">Protease</keyword>
<dbReference type="PANTHER" id="PTHR47967">
    <property type="entry name" value="OS07G0603500 PROTEIN-RELATED"/>
    <property type="match status" value="1"/>
</dbReference>
<evidence type="ECO:0000256" key="1">
    <source>
        <dbReference type="ARBA" id="ARBA00007447"/>
    </source>
</evidence>
<evidence type="ECO:0000256" key="3">
    <source>
        <dbReference type="ARBA" id="ARBA00022750"/>
    </source>
</evidence>
<dbReference type="PROSITE" id="PS51767">
    <property type="entry name" value="PEPTIDASE_A1"/>
    <property type="match status" value="1"/>
</dbReference>
<dbReference type="GO" id="GO:0005576">
    <property type="term" value="C:extracellular region"/>
    <property type="evidence" value="ECO:0007669"/>
    <property type="project" value="TreeGrafter"/>
</dbReference>
<evidence type="ECO:0000259" key="7">
    <source>
        <dbReference type="PROSITE" id="PS51767"/>
    </source>
</evidence>
<feature type="domain" description="Peptidase A1" evidence="7">
    <location>
        <begin position="93"/>
        <end position="440"/>
    </location>
</feature>
<feature type="signal peptide" evidence="6">
    <location>
        <begin position="1"/>
        <end position="19"/>
    </location>
</feature>
<evidence type="ECO:0000256" key="2">
    <source>
        <dbReference type="ARBA" id="ARBA00022670"/>
    </source>
</evidence>
<keyword evidence="3" id="KW-0064">Aspartyl protease</keyword>
<dbReference type="PANTHER" id="PTHR47967:SF23">
    <property type="entry name" value="OS04G0448300 PROTEIN"/>
    <property type="match status" value="1"/>
</dbReference>